<dbReference type="RefSeq" id="WP_158435049.1">
    <property type="nucleotide sequence ID" value="NZ_CP103305.1"/>
</dbReference>
<protein>
    <submittedName>
        <fullName evidence="1">Uncharacterized protein</fullName>
    </submittedName>
</protein>
<proteinExistence type="predicted"/>
<organism evidence="1">
    <name type="scientific">Nitrososphaera viennensis</name>
    <dbReference type="NCBI Taxonomy" id="1034015"/>
    <lineage>
        <taxon>Archaea</taxon>
        <taxon>Nitrososphaerota</taxon>
        <taxon>Nitrososphaeria</taxon>
        <taxon>Nitrososphaerales</taxon>
        <taxon>Nitrososphaeraceae</taxon>
        <taxon>Nitrososphaera</taxon>
    </lineage>
</organism>
<reference evidence="1" key="1">
    <citation type="submission" date="2022-08" db="EMBL/GenBank/DDBJ databases">
        <title>Dynamic responses of ammonia-oxidizing microbial communities induced by reactive oxygen species (ROS) in fluctuating redox aquifers.</title>
        <authorList>
            <person name="Wang P."/>
            <person name="Wang H."/>
        </authorList>
    </citation>
    <scope>NUCLEOTIDE SEQUENCE</scope>
    <source>
        <strain evidence="1">PLX03</strain>
    </source>
</reference>
<name>A0A977IEL0_9ARCH</name>
<evidence type="ECO:0000313" key="1">
    <source>
        <dbReference type="EMBL" id="UVS69609.1"/>
    </source>
</evidence>
<dbReference type="GeneID" id="74945711"/>
<dbReference type="AlphaFoldDB" id="A0A977IEL0"/>
<accession>A0A977IEL0</accession>
<gene>
    <name evidence="1" type="ORF">NWT39_02200</name>
</gene>
<dbReference type="EMBL" id="CP103305">
    <property type="protein sequence ID" value="UVS69609.1"/>
    <property type="molecule type" value="Genomic_DNA"/>
</dbReference>
<sequence>MKCVHCHRELAFSTRFDRGSGQQVDVYRCVYCGSEMREYRPNRQMVRS</sequence>
<dbReference type="Proteomes" id="UP001059771">
    <property type="component" value="Chromosome"/>
</dbReference>